<evidence type="ECO:0000259" key="5">
    <source>
        <dbReference type="Pfam" id="PF05567"/>
    </source>
</evidence>
<dbReference type="AlphaFoldDB" id="A0A699REP5"/>
<accession>A0A699REP5</accession>
<keyword evidence="3" id="KW-0106">Calcium</keyword>
<proteinExistence type="predicted"/>
<evidence type="ECO:0000256" key="1">
    <source>
        <dbReference type="ARBA" id="ARBA00004561"/>
    </source>
</evidence>
<feature type="non-terminal residue" evidence="6">
    <location>
        <position position="269"/>
    </location>
</feature>
<dbReference type="EMBL" id="BKCJ011094581">
    <property type="protein sequence ID" value="GFC84435.1"/>
    <property type="molecule type" value="Genomic_DNA"/>
</dbReference>
<dbReference type="GO" id="GO:0046872">
    <property type="term" value="F:metal ion binding"/>
    <property type="evidence" value="ECO:0007669"/>
    <property type="project" value="UniProtKB-KW"/>
</dbReference>
<gene>
    <name evidence="6" type="ORF">Tci_856405</name>
</gene>
<evidence type="ECO:0000256" key="2">
    <source>
        <dbReference type="ARBA" id="ARBA00022723"/>
    </source>
</evidence>
<evidence type="ECO:0000313" key="6">
    <source>
        <dbReference type="EMBL" id="GFC84435.1"/>
    </source>
</evidence>
<dbReference type="InterPro" id="IPR008707">
    <property type="entry name" value="B-propeller_PilY1"/>
</dbReference>
<dbReference type="Pfam" id="PF05567">
    <property type="entry name" value="T4P_PilY1"/>
    <property type="match status" value="1"/>
</dbReference>
<protein>
    <recommendedName>
        <fullName evidence="5">PilY1 beta-propeller domain-containing protein</fullName>
    </recommendedName>
</protein>
<sequence length="269" mass="28464">LQTNSSVATPAVIPALGTSNSASTYLNSLNVATWSGDLIKTTTTVGTTSATTSTVQNWTASQQVPIWSSRNIQMATQTSNGLQSFTYANLANRTYSGINLQTTLTSDQVDFIKGDTSKATSSFRRRASLIGDLVNSSPVVVDTALYDASVADTLDGKSGTYAGFQAAQSNRRGQVYVGANDGMLHAFDTLTGVEKFAFIPSAVISNLSALTNKDYNSNSALHRFYVDSTPVVADVYFGTAWHTILVGTLGAGGREVFALDITNPDNISL</sequence>
<feature type="non-terminal residue" evidence="6">
    <location>
        <position position="1"/>
    </location>
</feature>
<reference evidence="6" key="1">
    <citation type="journal article" date="2019" name="Sci. Rep.">
        <title>Draft genome of Tanacetum cinerariifolium, the natural source of mosquito coil.</title>
        <authorList>
            <person name="Yamashiro T."/>
            <person name="Shiraishi A."/>
            <person name="Satake H."/>
            <person name="Nakayama K."/>
        </authorList>
    </citation>
    <scope>NUCLEOTIDE SEQUENCE</scope>
</reference>
<dbReference type="InterPro" id="IPR011047">
    <property type="entry name" value="Quinoprotein_ADH-like_sf"/>
</dbReference>
<feature type="domain" description="PilY1 beta-propeller" evidence="5">
    <location>
        <begin position="130"/>
        <end position="266"/>
    </location>
</feature>
<dbReference type="SUPFAM" id="SSF50998">
    <property type="entry name" value="Quinoprotein alcohol dehydrogenase-like"/>
    <property type="match status" value="1"/>
</dbReference>
<organism evidence="6">
    <name type="scientific">Tanacetum cinerariifolium</name>
    <name type="common">Dalmatian daisy</name>
    <name type="synonym">Chrysanthemum cinerariifolium</name>
    <dbReference type="NCBI Taxonomy" id="118510"/>
    <lineage>
        <taxon>Eukaryota</taxon>
        <taxon>Viridiplantae</taxon>
        <taxon>Streptophyta</taxon>
        <taxon>Embryophyta</taxon>
        <taxon>Tracheophyta</taxon>
        <taxon>Spermatophyta</taxon>
        <taxon>Magnoliopsida</taxon>
        <taxon>eudicotyledons</taxon>
        <taxon>Gunneridae</taxon>
        <taxon>Pentapetalae</taxon>
        <taxon>asterids</taxon>
        <taxon>campanulids</taxon>
        <taxon>Asterales</taxon>
        <taxon>Asteraceae</taxon>
        <taxon>Asteroideae</taxon>
        <taxon>Anthemideae</taxon>
        <taxon>Anthemidinae</taxon>
        <taxon>Tanacetum</taxon>
    </lineage>
</organism>
<keyword evidence="2" id="KW-0479">Metal-binding</keyword>
<comment type="caution">
    <text evidence="6">The sequence shown here is derived from an EMBL/GenBank/DDBJ whole genome shotgun (WGS) entry which is preliminary data.</text>
</comment>
<name>A0A699REP5_TANCI</name>
<evidence type="ECO:0000256" key="3">
    <source>
        <dbReference type="ARBA" id="ARBA00022837"/>
    </source>
</evidence>
<evidence type="ECO:0000256" key="4">
    <source>
        <dbReference type="ARBA" id="ARBA00023263"/>
    </source>
</evidence>
<comment type="subcellular location">
    <subcellularLocation>
        <location evidence="1">Fimbrium</location>
    </subcellularLocation>
</comment>
<keyword evidence="4" id="KW-0281">Fimbrium</keyword>